<protein>
    <submittedName>
        <fullName evidence="1">Uncharacterized protein</fullName>
    </submittedName>
</protein>
<evidence type="ECO:0000313" key="1">
    <source>
        <dbReference type="EMBL" id="KAA6390896.1"/>
    </source>
</evidence>
<dbReference type="EMBL" id="SNRW01003067">
    <property type="protein sequence ID" value="KAA6390896.1"/>
    <property type="molecule type" value="Genomic_DNA"/>
</dbReference>
<organism evidence="1 2">
    <name type="scientific">Streblomastix strix</name>
    <dbReference type="NCBI Taxonomy" id="222440"/>
    <lineage>
        <taxon>Eukaryota</taxon>
        <taxon>Metamonada</taxon>
        <taxon>Preaxostyla</taxon>
        <taxon>Oxymonadida</taxon>
        <taxon>Streblomastigidae</taxon>
        <taxon>Streblomastix</taxon>
    </lineage>
</organism>
<evidence type="ECO:0000313" key="2">
    <source>
        <dbReference type="Proteomes" id="UP000324800"/>
    </source>
</evidence>
<comment type="caution">
    <text evidence="1">The sequence shown here is derived from an EMBL/GenBank/DDBJ whole genome shotgun (WGS) entry which is preliminary data.</text>
</comment>
<proteinExistence type="predicted"/>
<dbReference type="Proteomes" id="UP000324800">
    <property type="component" value="Unassembled WGS sequence"/>
</dbReference>
<gene>
    <name evidence="1" type="ORF">EZS28_013576</name>
</gene>
<reference evidence="1 2" key="1">
    <citation type="submission" date="2019-03" db="EMBL/GenBank/DDBJ databases">
        <title>Single cell metagenomics reveals metabolic interactions within the superorganism composed of flagellate Streblomastix strix and complex community of Bacteroidetes bacteria on its surface.</title>
        <authorList>
            <person name="Treitli S.C."/>
            <person name="Kolisko M."/>
            <person name="Husnik F."/>
            <person name="Keeling P."/>
            <person name="Hampl V."/>
        </authorList>
    </citation>
    <scope>NUCLEOTIDE SEQUENCE [LARGE SCALE GENOMIC DNA]</scope>
    <source>
        <strain evidence="1">ST1C</strain>
    </source>
</reference>
<dbReference type="OrthoDB" id="10017160at2759"/>
<name>A0A5J4W8D7_9EUKA</name>
<sequence length="192" mass="21325">MGIFDSCRVSIVDEDRDGRSEIPRLVEQIKQFLVDDPELSAWQTFEIRDLSENTILGRLRDAIGIKYLFERQVLHTLTQANKDIRVKKTKKIINPKIWKHLINIYSCNLPLFSFNNYSSIDDTVLAIISREISTIDMRTQDVTAGSGQGVAGQVGETKKIDNQGISGVMNGINGMIGGSGDGKGIGYECVCN</sequence>
<dbReference type="AlphaFoldDB" id="A0A5J4W8D7"/>
<accession>A0A5J4W8D7</accession>